<name>A0A4Y2B3W4_ARAVE</name>
<dbReference type="EMBL" id="BGPR01000044">
    <property type="protein sequence ID" value="GBL85744.1"/>
    <property type="molecule type" value="Genomic_DNA"/>
</dbReference>
<keyword evidence="2" id="KW-1185">Reference proteome</keyword>
<organism evidence="1 2">
    <name type="scientific">Araneus ventricosus</name>
    <name type="common">Orbweaver spider</name>
    <name type="synonym">Epeira ventricosa</name>
    <dbReference type="NCBI Taxonomy" id="182803"/>
    <lineage>
        <taxon>Eukaryota</taxon>
        <taxon>Metazoa</taxon>
        <taxon>Ecdysozoa</taxon>
        <taxon>Arthropoda</taxon>
        <taxon>Chelicerata</taxon>
        <taxon>Arachnida</taxon>
        <taxon>Araneae</taxon>
        <taxon>Araneomorphae</taxon>
        <taxon>Entelegynae</taxon>
        <taxon>Araneoidea</taxon>
        <taxon>Araneidae</taxon>
        <taxon>Araneus</taxon>
    </lineage>
</organism>
<dbReference type="AlphaFoldDB" id="A0A4Y2B3W4"/>
<dbReference type="Proteomes" id="UP000499080">
    <property type="component" value="Unassembled WGS sequence"/>
</dbReference>
<sequence length="158" mass="17656">MVEGDLLDSGVLDEQSEPLLAVVTDLSTSSAYDQLVIKLSLYGQLVIFLAELKYLRVSHNTDSIRKRNGSFIRKLLTEVETGEDPDFDNEDNGPEDVLEDIFQILKVSVNIAESEEDGDSGNEDVNNLELFSSKGLVWWSLLAQKPFLIMLRQTYGLG</sequence>
<comment type="caution">
    <text evidence="1">The sequence shown here is derived from an EMBL/GenBank/DDBJ whole genome shotgun (WGS) entry which is preliminary data.</text>
</comment>
<evidence type="ECO:0000313" key="1">
    <source>
        <dbReference type="EMBL" id="GBL85744.1"/>
    </source>
</evidence>
<accession>A0A4Y2B3W4</accession>
<gene>
    <name evidence="1" type="ORF">AVEN_193189_1</name>
</gene>
<protein>
    <submittedName>
        <fullName evidence="1">Uncharacterized protein</fullName>
    </submittedName>
</protein>
<reference evidence="1 2" key="1">
    <citation type="journal article" date="2019" name="Sci. Rep.">
        <title>Orb-weaving spider Araneus ventricosus genome elucidates the spidroin gene catalogue.</title>
        <authorList>
            <person name="Kono N."/>
            <person name="Nakamura H."/>
            <person name="Ohtoshi R."/>
            <person name="Moran D.A.P."/>
            <person name="Shinohara A."/>
            <person name="Yoshida Y."/>
            <person name="Fujiwara M."/>
            <person name="Mori M."/>
            <person name="Tomita M."/>
            <person name="Arakawa K."/>
        </authorList>
    </citation>
    <scope>NUCLEOTIDE SEQUENCE [LARGE SCALE GENOMIC DNA]</scope>
</reference>
<proteinExistence type="predicted"/>
<evidence type="ECO:0000313" key="2">
    <source>
        <dbReference type="Proteomes" id="UP000499080"/>
    </source>
</evidence>